<gene>
    <name evidence="2" type="ORF">AB4876_09865</name>
</gene>
<keyword evidence="1" id="KW-1133">Transmembrane helix</keyword>
<keyword evidence="3" id="KW-1185">Reference proteome</keyword>
<dbReference type="RefSeq" id="WP_368381487.1">
    <property type="nucleotide sequence ID" value="NZ_JBFRYA010000007.1"/>
</dbReference>
<dbReference type="Proteomes" id="UP001557485">
    <property type="component" value="Unassembled WGS sequence"/>
</dbReference>
<organism evidence="2 3">
    <name type="scientific">Zhongshania guokunii</name>
    <dbReference type="NCBI Taxonomy" id="641783"/>
    <lineage>
        <taxon>Bacteria</taxon>
        <taxon>Pseudomonadati</taxon>
        <taxon>Pseudomonadota</taxon>
        <taxon>Gammaproteobacteria</taxon>
        <taxon>Cellvibrionales</taxon>
        <taxon>Spongiibacteraceae</taxon>
        <taxon>Zhongshania</taxon>
    </lineage>
</organism>
<feature type="transmembrane region" description="Helical" evidence="1">
    <location>
        <begin position="122"/>
        <end position="141"/>
    </location>
</feature>
<keyword evidence="1" id="KW-0472">Membrane</keyword>
<evidence type="ECO:0000256" key="1">
    <source>
        <dbReference type="SAM" id="Phobius"/>
    </source>
</evidence>
<protein>
    <submittedName>
        <fullName evidence="2">Uncharacterized protein</fullName>
    </submittedName>
</protein>
<feature type="transmembrane region" description="Helical" evidence="1">
    <location>
        <begin position="92"/>
        <end position="110"/>
    </location>
</feature>
<feature type="transmembrane region" description="Helical" evidence="1">
    <location>
        <begin position="193"/>
        <end position="215"/>
    </location>
</feature>
<feature type="transmembrane region" description="Helical" evidence="1">
    <location>
        <begin position="47"/>
        <end position="72"/>
    </location>
</feature>
<feature type="transmembrane region" description="Helical" evidence="1">
    <location>
        <begin position="227"/>
        <end position="250"/>
    </location>
</feature>
<dbReference type="EMBL" id="JBFRYA010000007">
    <property type="protein sequence ID" value="MEX1669217.1"/>
    <property type="molecule type" value="Genomic_DNA"/>
</dbReference>
<proteinExistence type="predicted"/>
<feature type="transmembrane region" description="Helical" evidence="1">
    <location>
        <begin position="16"/>
        <end position="35"/>
    </location>
</feature>
<sequence>MINSVPTPPFEHSLNMSMQTVMTVGTWGLTLFFVIKAIKMSRQQNSLLPIFIILAGAAGSIAEPLYDIAFHLIWYIPGQWSLFTAFGLPQPVWVMSAYIIVFCGPALYITEMLHRGMNRQQFYKTFAIVLATTAVFEAIAINGGTYAYYGPQPLRLLNYPVWVAILEAVFIMSFSIAAALLRCHATSKRQHLLVFALFPCTFFFANFGTGFPSLIALNSSSQPSMALIYACFAVTLLLVALALELLCLCLPATKTQNLTLGLS</sequence>
<comment type="caution">
    <text evidence="2">The sequence shown here is derived from an EMBL/GenBank/DDBJ whole genome shotgun (WGS) entry which is preliminary data.</text>
</comment>
<evidence type="ECO:0000313" key="2">
    <source>
        <dbReference type="EMBL" id="MEX1669217.1"/>
    </source>
</evidence>
<evidence type="ECO:0000313" key="3">
    <source>
        <dbReference type="Proteomes" id="UP001557485"/>
    </source>
</evidence>
<name>A0ABV3U5H8_9GAMM</name>
<accession>A0ABV3U5H8</accession>
<feature type="transmembrane region" description="Helical" evidence="1">
    <location>
        <begin position="161"/>
        <end position="181"/>
    </location>
</feature>
<reference evidence="2 3" key="1">
    <citation type="journal article" date="2011" name="Int. J. Syst. Evol. Microbiol.">
        <title>Zhongshania antarctica gen. nov., sp. nov. and Zhongshania guokunii sp. nov., gammaproteobacteria respectively isolated from coastal attached (fast) ice and surface seawater of the Antarctic.</title>
        <authorList>
            <person name="Li H.J."/>
            <person name="Zhang X.Y."/>
            <person name="Chen C.X."/>
            <person name="Zhang Y.J."/>
            <person name="Gao Z.M."/>
            <person name="Yu Y."/>
            <person name="Chen X.L."/>
            <person name="Chen B."/>
            <person name="Zhang Y.Z."/>
        </authorList>
    </citation>
    <scope>NUCLEOTIDE SEQUENCE [LARGE SCALE GENOMIC DNA]</scope>
    <source>
        <strain evidence="2 3">ZS6-22T</strain>
    </source>
</reference>
<keyword evidence="1" id="KW-0812">Transmembrane</keyword>